<dbReference type="InterPro" id="IPR014001">
    <property type="entry name" value="Helicase_ATP-bd"/>
</dbReference>
<evidence type="ECO:0000259" key="2">
    <source>
        <dbReference type="PROSITE" id="PS51192"/>
    </source>
</evidence>
<organism evidence="4 5">
    <name type="scientific">Clostridium gelidum</name>
    <dbReference type="NCBI Taxonomy" id="704125"/>
    <lineage>
        <taxon>Bacteria</taxon>
        <taxon>Bacillati</taxon>
        <taxon>Bacillota</taxon>
        <taxon>Clostridia</taxon>
        <taxon>Eubacteriales</taxon>
        <taxon>Clostridiaceae</taxon>
        <taxon>Clostridium</taxon>
    </lineage>
</organism>
<dbReference type="EMBL" id="AP024849">
    <property type="protein sequence ID" value="BCZ47600.1"/>
    <property type="molecule type" value="Genomic_DNA"/>
</dbReference>
<dbReference type="InterPro" id="IPR050742">
    <property type="entry name" value="Helicase_Restrict-Modif_Enz"/>
</dbReference>
<name>A0ABM7T6E2_9CLOT</name>
<dbReference type="Gene3D" id="3.40.50.300">
    <property type="entry name" value="P-loop containing nucleotide triphosphate hydrolases"/>
    <property type="match status" value="2"/>
</dbReference>
<dbReference type="SMART" id="SM00490">
    <property type="entry name" value="HELICc"/>
    <property type="match status" value="1"/>
</dbReference>
<dbReference type="InterPro" id="IPR027417">
    <property type="entry name" value="P-loop_NTPase"/>
</dbReference>
<feature type="domain" description="Helicase C-terminal" evidence="3">
    <location>
        <begin position="218"/>
        <end position="393"/>
    </location>
</feature>
<dbReference type="PROSITE" id="PS51192">
    <property type="entry name" value="HELICASE_ATP_BIND_1"/>
    <property type="match status" value="1"/>
</dbReference>
<dbReference type="SUPFAM" id="SSF52540">
    <property type="entry name" value="P-loop containing nucleoside triphosphate hydrolases"/>
    <property type="match status" value="1"/>
</dbReference>
<evidence type="ECO:0000313" key="5">
    <source>
        <dbReference type="Proteomes" id="UP000824633"/>
    </source>
</evidence>
<evidence type="ECO:0000259" key="3">
    <source>
        <dbReference type="PROSITE" id="PS51194"/>
    </source>
</evidence>
<proteinExistence type="predicted"/>
<feature type="coiled-coil region" evidence="1">
    <location>
        <begin position="361"/>
        <end position="398"/>
    </location>
</feature>
<dbReference type="InterPro" id="IPR006935">
    <property type="entry name" value="Helicase/UvrB_N"/>
</dbReference>
<keyword evidence="1" id="KW-0175">Coiled coil</keyword>
<dbReference type="Proteomes" id="UP000824633">
    <property type="component" value="Chromosome"/>
</dbReference>
<dbReference type="Pfam" id="PF00271">
    <property type="entry name" value="Helicase_C"/>
    <property type="match status" value="1"/>
</dbReference>
<feature type="domain" description="Helicase ATP-binding" evidence="2">
    <location>
        <begin position="14"/>
        <end position="167"/>
    </location>
</feature>
<dbReference type="PANTHER" id="PTHR47396">
    <property type="entry name" value="TYPE I RESTRICTION ENZYME ECOKI R PROTEIN"/>
    <property type="match status" value="1"/>
</dbReference>
<dbReference type="PROSITE" id="PS51194">
    <property type="entry name" value="HELICASE_CTER"/>
    <property type="match status" value="1"/>
</dbReference>
<dbReference type="SMART" id="SM00487">
    <property type="entry name" value="DEXDc"/>
    <property type="match status" value="1"/>
</dbReference>
<evidence type="ECO:0000256" key="1">
    <source>
        <dbReference type="SAM" id="Coils"/>
    </source>
</evidence>
<keyword evidence="5" id="KW-1185">Reference proteome</keyword>
<dbReference type="RefSeq" id="WP_224033927.1">
    <property type="nucleotide sequence ID" value="NZ_AP024849.1"/>
</dbReference>
<sequence>MKLRPYQIECLDKVREMNIGEKKICYLPTGSGKTVIMSAIANETKGRVLIVVMSTELRLQTIDKLKIICGDNVDVGSVQAEINETNAKIIIATRQSLTHPKSHRMEELLNKGNFNIVMIDECHIAISQYKKIIEAVGDNVKVIGMSATPWNDSLKGVFDGFVYQKELIEMIEEKYLCEPKCFAIQTDCDLSNVKTVGGEFVQRDLAEVVDNVARNELIVKSYIEKAKDRKQTIVFATSIDHATNLSNCFKLNGISSESIDSTVDKDARKQVFEDFISGKFKVLVNVNICSIGLDIPSVDCIILARPTKSKMLYVQQLGRGLRLSPETNKKNCLILDIVDNVKKFNLVNCKSIFDMENGETLEEAKLRKQYEKEEKERLLEEQKGIEEEEERLRLQEIELFNSRVDNILSSSTFDWFMGSFKYNNQYEDVAILSANSNIDHYVIKIDGEFQAFEYTRLKGYDFNLELIESNKDLLELMQLVQDKSIYNGSSFINKNSKWKYEEATEKQILACKQSVRTKWEAHKYFSKKNMYFALRDRLG</sequence>
<dbReference type="Pfam" id="PF04851">
    <property type="entry name" value="ResIII"/>
    <property type="match status" value="1"/>
</dbReference>
<reference evidence="5" key="1">
    <citation type="submission" date="2021-07" db="EMBL/GenBank/DDBJ databases">
        <title>Complete genome sequencing of a Clostridium isolate.</title>
        <authorList>
            <person name="Ueki A."/>
            <person name="Tonouchi A."/>
        </authorList>
    </citation>
    <scope>NUCLEOTIDE SEQUENCE [LARGE SCALE GENOMIC DNA]</scope>
    <source>
        <strain evidence="5">C5S11</strain>
    </source>
</reference>
<evidence type="ECO:0000313" key="4">
    <source>
        <dbReference type="EMBL" id="BCZ47600.1"/>
    </source>
</evidence>
<gene>
    <name evidence="4" type="ORF">psyc5s11_36670</name>
</gene>
<accession>A0ABM7T6E2</accession>
<dbReference type="PANTHER" id="PTHR47396:SF1">
    <property type="entry name" value="ATP-DEPENDENT HELICASE IRC3-RELATED"/>
    <property type="match status" value="1"/>
</dbReference>
<protein>
    <recommendedName>
        <fullName evidence="6">DEAD/DEAH box helicase</fullName>
    </recommendedName>
</protein>
<evidence type="ECO:0008006" key="6">
    <source>
        <dbReference type="Google" id="ProtNLM"/>
    </source>
</evidence>
<dbReference type="InterPro" id="IPR001650">
    <property type="entry name" value="Helicase_C-like"/>
</dbReference>